<keyword evidence="1" id="KW-0813">Transport</keyword>
<dbReference type="PANTHER" id="PTHR24220:SF685">
    <property type="entry name" value="ABC TRANSPORTER RELATED"/>
    <property type="match status" value="1"/>
</dbReference>
<dbReference type="InterPro" id="IPR017911">
    <property type="entry name" value="MacB-like_ATP-bd"/>
</dbReference>
<dbReference type="GO" id="GO:0005524">
    <property type="term" value="F:ATP binding"/>
    <property type="evidence" value="ECO:0007669"/>
    <property type="project" value="UniProtKB-KW"/>
</dbReference>
<dbReference type="SUPFAM" id="SSF52540">
    <property type="entry name" value="P-loop containing nucleoside triphosphate hydrolases"/>
    <property type="match status" value="1"/>
</dbReference>
<evidence type="ECO:0000259" key="4">
    <source>
        <dbReference type="PROSITE" id="PS50893"/>
    </source>
</evidence>
<dbReference type="PANTHER" id="PTHR24220">
    <property type="entry name" value="IMPORT ATP-BINDING PROTEIN"/>
    <property type="match status" value="1"/>
</dbReference>
<organism evidence="5 6">
    <name type="scientific">Streptomyces griseoviridis</name>
    <dbReference type="NCBI Taxonomy" id="45398"/>
    <lineage>
        <taxon>Bacteria</taxon>
        <taxon>Bacillati</taxon>
        <taxon>Actinomycetota</taxon>
        <taxon>Actinomycetes</taxon>
        <taxon>Kitasatosporales</taxon>
        <taxon>Streptomycetaceae</taxon>
        <taxon>Streptomyces</taxon>
    </lineage>
</organism>
<dbReference type="PROSITE" id="PS00211">
    <property type="entry name" value="ABC_TRANSPORTER_1"/>
    <property type="match status" value="1"/>
</dbReference>
<protein>
    <submittedName>
        <fullName evidence="5">ABC transporter ATP-binding protein</fullName>
    </submittedName>
</protein>
<dbReference type="GO" id="GO:0016887">
    <property type="term" value="F:ATP hydrolysis activity"/>
    <property type="evidence" value="ECO:0007669"/>
    <property type="project" value="InterPro"/>
</dbReference>
<comment type="caution">
    <text evidence="5">The sequence shown here is derived from an EMBL/GenBank/DDBJ whole genome shotgun (WGS) entry which is preliminary data.</text>
</comment>
<evidence type="ECO:0000256" key="3">
    <source>
        <dbReference type="ARBA" id="ARBA00022840"/>
    </source>
</evidence>
<dbReference type="Proteomes" id="UP000653493">
    <property type="component" value="Unassembled WGS sequence"/>
</dbReference>
<dbReference type="GO" id="GO:0005886">
    <property type="term" value="C:plasma membrane"/>
    <property type="evidence" value="ECO:0007669"/>
    <property type="project" value="TreeGrafter"/>
</dbReference>
<evidence type="ECO:0000256" key="1">
    <source>
        <dbReference type="ARBA" id="ARBA00022448"/>
    </source>
</evidence>
<keyword evidence="6" id="KW-1185">Reference proteome</keyword>
<reference evidence="5" key="2">
    <citation type="submission" date="2020-09" db="EMBL/GenBank/DDBJ databases">
        <authorList>
            <person name="Sun Q."/>
            <person name="Ohkuma M."/>
        </authorList>
    </citation>
    <scope>NUCLEOTIDE SEQUENCE</scope>
    <source>
        <strain evidence="5">JCM 4234</strain>
    </source>
</reference>
<dbReference type="EMBL" id="BMSL01000003">
    <property type="protein sequence ID" value="GGS30376.1"/>
    <property type="molecule type" value="Genomic_DNA"/>
</dbReference>
<dbReference type="Gene3D" id="3.40.50.300">
    <property type="entry name" value="P-loop containing nucleotide triphosphate hydrolases"/>
    <property type="match status" value="1"/>
</dbReference>
<keyword evidence="2" id="KW-0547">Nucleotide-binding</keyword>
<dbReference type="FunFam" id="3.40.50.300:FF:000032">
    <property type="entry name" value="Export ABC transporter ATP-binding protein"/>
    <property type="match status" value="1"/>
</dbReference>
<feature type="domain" description="ABC transporter" evidence="4">
    <location>
        <begin position="21"/>
        <end position="258"/>
    </location>
</feature>
<reference evidence="5" key="1">
    <citation type="journal article" date="2014" name="Int. J. Syst. Evol. Microbiol.">
        <title>Complete genome sequence of Corynebacterium casei LMG S-19264T (=DSM 44701T), isolated from a smear-ripened cheese.</title>
        <authorList>
            <consortium name="US DOE Joint Genome Institute (JGI-PGF)"/>
            <person name="Walter F."/>
            <person name="Albersmeier A."/>
            <person name="Kalinowski J."/>
            <person name="Ruckert C."/>
        </authorList>
    </citation>
    <scope>NUCLEOTIDE SEQUENCE</scope>
    <source>
        <strain evidence="5">JCM 4234</strain>
    </source>
</reference>
<dbReference type="InterPro" id="IPR017871">
    <property type="entry name" value="ABC_transporter-like_CS"/>
</dbReference>
<dbReference type="Pfam" id="PF00005">
    <property type="entry name" value="ABC_tran"/>
    <property type="match status" value="1"/>
</dbReference>
<evidence type="ECO:0000313" key="6">
    <source>
        <dbReference type="Proteomes" id="UP000653493"/>
    </source>
</evidence>
<dbReference type="AlphaFoldDB" id="A0A918LCW1"/>
<dbReference type="PROSITE" id="PS50893">
    <property type="entry name" value="ABC_TRANSPORTER_2"/>
    <property type="match status" value="1"/>
</dbReference>
<dbReference type="GO" id="GO:0098796">
    <property type="term" value="C:membrane protein complex"/>
    <property type="evidence" value="ECO:0007669"/>
    <property type="project" value="UniProtKB-ARBA"/>
</dbReference>
<evidence type="ECO:0000313" key="5">
    <source>
        <dbReference type="EMBL" id="GGS30376.1"/>
    </source>
</evidence>
<sequence length="272" mass="29178">MTSAVTVPAQGSTGGRTAVAARARQVVKAYGTGETRVVALDHVDVDIARGEFTAIMGPSGSGKSTLMHCLAGLDTVTSGQIHLDDTEITGLKDKKLTRLRRDRVGFIFQAFNLLPTLNALENITLPMDIAGRRPDRAWLDRVVETVGLAGRLKHRPAQLSGGQQQRVAVARALAARPEIIFGDEPTGNLDSRAGAEVLGFLRRSVDELGQTIVMVTHDPVAASHADRVLYLADGRIVDEMRDPTADRVLDRMLRFSGGQPQTPGLGARGRTS</sequence>
<dbReference type="GO" id="GO:0022857">
    <property type="term" value="F:transmembrane transporter activity"/>
    <property type="evidence" value="ECO:0007669"/>
    <property type="project" value="UniProtKB-ARBA"/>
</dbReference>
<dbReference type="InterPro" id="IPR027417">
    <property type="entry name" value="P-loop_NTPase"/>
</dbReference>
<accession>A0A918LCW1</accession>
<proteinExistence type="predicted"/>
<dbReference type="InterPro" id="IPR003593">
    <property type="entry name" value="AAA+_ATPase"/>
</dbReference>
<dbReference type="InterPro" id="IPR015854">
    <property type="entry name" value="ABC_transpr_LolD-like"/>
</dbReference>
<evidence type="ECO:0000256" key="2">
    <source>
        <dbReference type="ARBA" id="ARBA00022741"/>
    </source>
</evidence>
<name>A0A918LCW1_STRGD</name>
<dbReference type="CDD" id="cd03255">
    <property type="entry name" value="ABC_MJ0796_LolCDE_FtsE"/>
    <property type="match status" value="1"/>
</dbReference>
<keyword evidence="3 5" id="KW-0067">ATP-binding</keyword>
<dbReference type="SMART" id="SM00382">
    <property type="entry name" value="AAA"/>
    <property type="match status" value="1"/>
</dbReference>
<dbReference type="InterPro" id="IPR003439">
    <property type="entry name" value="ABC_transporter-like_ATP-bd"/>
</dbReference>
<gene>
    <name evidence="5" type="ORF">GCM10010238_19340</name>
</gene>